<name>A0A6M8HMJ5_9PROT</name>
<dbReference type="PANTHER" id="PTHR33490">
    <property type="entry name" value="BLR5614 PROTEIN-RELATED"/>
    <property type="match status" value="1"/>
</dbReference>
<dbReference type="InterPro" id="IPR018667">
    <property type="entry name" value="DUF2126"/>
</dbReference>
<evidence type="ECO:0000256" key="1">
    <source>
        <dbReference type="SAM" id="MobiDB-lite"/>
    </source>
</evidence>
<evidence type="ECO:0000313" key="4">
    <source>
        <dbReference type="Proteomes" id="UP000500767"/>
    </source>
</evidence>
<dbReference type="AlphaFoldDB" id="A0A6M8HMJ5"/>
<dbReference type="EMBL" id="CP053708">
    <property type="protein sequence ID" value="QKE89547.1"/>
    <property type="molecule type" value="Genomic_DNA"/>
</dbReference>
<dbReference type="RefSeq" id="WP_171834539.1">
    <property type="nucleotide sequence ID" value="NZ_CP053708.1"/>
</dbReference>
<dbReference type="PANTHER" id="PTHR33490:SF1">
    <property type="entry name" value="SLL1233 PROTEIN"/>
    <property type="match status" value="1"/>
</dbReference>
<dbReference type="KEGG" id="lck:HN018_05335"/>
<dbReference type="InterPro" id="IPR013589">
    <property type="entry name" value="Bac_transglu_N"/>
</dbReference>
<feature type="region of interest" description="Disordered" evidence="1">
    <location>
        <begin position="565"/>
        <end position="660"/>
    </location>
</feature>
<proteinExistence type="predicted"/>
<dbReference type="Gene3D" id="3.10.620.30">
    <property type="match status" value="1"/>
</dbReference>
<accession>A0A6M8HMJ5</accession>
<sequence>MTLHVALTHRTAYRYDRPITLGPQTIRLRPAPHSRTPVLSYALTVEPPDHFINWQQDPQGNFLARVVFPERVTQFSVTVDLVADMATINPFDFFLEPEAEEWPFAYDPVLHTELAPFRDVEAPGPVLNTLLAGISRDTQRTVPMLVALNAMLRDRVDYIVRMEPGVWTPEQTLAEGRGSCRDSAWLFVHVARNLGLAARFVSGYLIQLRPDPDTQGEGPQGASADFTDLHAWAEVYLPGAGWIGFDVTSGLLTGEGHIPLAASPEPGSAAPISGLVERNEGTFEFEMSVARIAESPRTTAPYPEPTWQAILAMGASVDRALSDGDVRLTMGGEPTFISATDMDADEWNSDALGPTKRPLAGRLIRKLLPEWSPGAVLQYATGKHYPGEQLPRWAIHAIWRRDGEPVWRDVSLLASDDDTGTATTPDAARFARALAVELGLNPDRVLPAYEDIHYHLWREHRLPANVLVEDARLADPLERARLARVYGQGLTSEVGSVLPLHRIAEGSFRTWQTGPWLVRSDLLFLVPGDSAIGVRLPLQSLEWMEPGALETRFERDPFAPVEPLQAAADPVAQRRGSRASYAAPSRMASPGPPLVLTDSADAATSMEELSGQAMPPRPPSQLHTTTPPGPTLDVMRPQQQAEDRQSGGAGAKGPNEAAQPVRTALTVEARRGLIHVFLPPLYLAEDWLDLVAAIESVAQHDGRKIVLEGYAPPHDVRLQTFSVTPDPGVIEVNVHPAVNWAEQVERTELLYRMARGIGLGTEKFLLDGRHVGTGGGNHVVMGGAKPEDSPFLRRPDLLKSLIGFWHNHPSLSYLFSGLFIGPTSQHPRVDEARQDSLAELEIAFAQIVPGKPVPHWLVDRLLRNLLVDMTGNTHRTEFCIDKLYAPESSSGRLGLVELRAMEMPPHPQMAVAQALLLRAAVAAFWHTPYERTLIRWGTRLHDEFMLPHFVAQDLKDALEELAGFGFRLEPEWFAPHHAFRFPLAGSVTVDGITIALRQALEPWPVLGETPGIGGTVRHVDNSVERIEVRVDGWVDERYVLACNGVAVPLTPTARVGEAVAGVRFKAWEPAFGMHPVLPAQTPLVFDVYDRWSGRSIGGLTHHVAHPGGRNYDTRPVNASEAEARRRARFQPFGHTPGPMQEPLIATSKELPRTLDLRRVAFGA</sequence>
<dbReference type="InterPro" id="IPR038765">
    <property type="entry name" value="Papain-like_cys_pep_sf"/>
</dbReference>
<gene>
    <name evidence="3" type="ORF">HN018_05335</name>
</gene>
<protein>
    <submittedName>
        <fullName evidence="3">Transglutaminase family protein</fullName>
    </submittedName>
</protein>
<feature type="domain" description="Transglutaminase-like" evidence="2">
    <location>
        <begin position="172"/>
        <end position="249"/>
    </location>
</feature>
<dbReference type="Pfam" id="PF09899">
    <property type="entry name" value="DUF2126"/>
    <property type="match status" value="1"/>
</dbReference>
<dbReference type="SUPFAM" id="SSF54001">
    <property type="entry name" value="Cysteine proteinases"/>
    <property type="match status" value="1"/>
</dbReference>
<evidence type="ECO:0000313" key="3">
    <source>
        <dbReference type="EMBL" id="QKE89547.1"/>
    </source>
</evidence>
<dbReference type="InterPro" id="IPR002931">
    <property type="entry name" value="Transglutaminase-like"/>
</dbReference>
<organism evidence="3 4">
    <name type="scientific">Lichenicola cladoniae</name>
    <dbReference type="NCBI Taxonomy" id="1484109"/>
    <lineage>
        <taxon>Bacteria</taxon>
        <taxon>Pseudomonadati</taxon>
        <taxon>Pseudomonadota</taxon>
        <taxon>Alphaproteobacteria</taxon>
        <taxon>Acetobacterales</taxon>
        <taxon>Acetobacteraceae</taxon>
        <taxon>Lichenicola</taxon>
    </lineage>
</organism>
<evidence type="ECO:0000259" key="2">
    <source>
        <dbReference type="SMART" id="SM00460"/>
    </source>
</evidence>
<reference evidence="3 4" key="1">
    <citation type="journal article" date="2014" name="World J. Microbiol. Biotechnol.">
        <title>Biodiversity and physiological characteristics of Antarctic and Arctic lichens-associated bacteria.</title>
        <authorList>
            <person name="Lee Y.M."/>
            <person name="Kim E.H."/>
            <person name="Lee H.K."/>
            <person name="Hong S.G."/>
        </authorList>
    </citation>
    <scope>NUCLEOTIDE SEQUENCE [LARGE SCALE GENOMIC DNA]</scope>
    <source>
        <strain evidence="3 4">PAMC 26569</strain>
    </source>
</reference>
<dbReference type="Proteomes" id="UP000500767">
    <property type="component" value="Chromosome"/>
</dbReference>
<dbReference type="SMART" id="SM00460">
    <property type="entry name" value="TGc"/>
    <property type="match status" value="1"/>
</dbReference>
<dbReference type="Pfam" id="PF01841">
    <property type="entry name" value="Transglut_core"/>
    <property type="match status" value="1"/>
</dbReference>
<keyword evidence="4" id="KW-1185">Reference proteome</keyword>
<dbReference type="Pfam" id="PF08379">
    <property type="entry name" value="Bact_transglu_N"/>
    <property type="match status" value="1"/>
</dbReference>